<feature type="transmembrane region" description="Helical" evidence="1">
    <location>
        <begin position="106"/>
        <end position="126"/>
    </location>
</feature>
<sequence length="129" mass="13441">MAAVSGRAGVGLGSGRVRLVVGGGYAAQVLIGALLAWPSIFAELVVRQLVGTALDAPWAPFGDDPEGKLWICLWAVLLFGVPLLLGAIAISRAVRRRLPAGRRTTALHYAVVLALLIPPILLIRAATTA</sequence>
<evidence type="ECO:0000313" key="2">
    <source>
        <dbReference type="EMBL" id="MBB6566001.1"/>
    </source>
</evidence>
<dbReference type="AlphaFoldDB" id="A0A7Y4P262"/>
<dbReference type="RefSeq" id="WP_171678254.1">
    <property type="nucleotide sequence ID" value="NZ_BAAAGT010000001.1"/>
</dbReference>
<comment type="caution">
    <text evidence="3">The sequence shown here is derived from an EMBL/GenBank/DDBJ whole genome shotgun (WGS) entry which is preliminary data.</text>
</comment>
<dbReference type="Proteomes" id="UP000534306">
    <property type="component" value="Unassembled WGS sequence"/>
</dbReference>
<evidence type="ECO:0000313" key="5">
    <source>
        <dbReference type="Proteomes" id="UP000553957"/>
    </source>
</evidence>
<protein>
    <submittedName>
        <fullName evidence="3">Uncharacterized protein</fullName>
    </submittedName>
</protein>
<name>A0A7Y4P262_9ACTN</name>
<gene>
    <name evidence="2" type="ORF">HNR71_001638</name>
    <name evidence="3" type="ORF">HPO96_32620</name>
</gene>
<keyword evidence="1" id="KW-0472">Membrane</keyword>
<reference evidence="2 5" key="2">
    <citation type="submission" date="2020-08" db="EMBL/GenBank/DDBJ databases">
        <title>Sequencing the genomes of 1000 actinobacteria strains.</title>
        <authorList>
            <person name="Klenk H.-P."/>
        </authorList>
    </citation>
    <scope>NUCLEOTIDE SEQUENCE [LARGE SCALE GENOMIC DNA]</scope>
    <source>
        <strain evidence="2 5">DSM 15626</strain>
    </source>
</reference>
<keyword evidence="1" id="KW-0812">Transmembrane</keyword>
<feature type="transmembrane region" description="Helical" evidence="1">
    <location>
        <begin position="20"/>
        <end position="40"/>
    </location>
</feature>
<dbReference type="Proteomes" id="UP000553957">
    <property type="component" value="Unassembled WGS sequence"/>
</dbReference>
<reference evidence="3 4" key="1">
    <citation type="submission" date="2020-05" db="EMBL/GenBank/DDBJ databases">
        <title>Genome sequence of Kribbella sandramycini ATCC 39419.</title>
        <authorList>
            <person name="Maclea K.S."/>
            <person name="Fair J.L."/>
        </authorList>
    </citation>
    <scope>NUCLEOTIDE SEQUENCE [LARGE SCALE GENOMIC DNA]</scope>
    <source>
        <strain evidence="3 4">ATCC 39419</strain>
    </source>
</reference>
<dbReference type="EMBL" id="JABJRC010000010">
    <property type="protein sequence ID" value="NOL45002.1"/>
    <property type="molecule type" value="Genomic_DNA"/>
</dbReference>
<proteinExistence type="predicted"/>
<keyword evidence="4" id="KW-1185">Reference proteome</keyword>
<evidence type="ECO:0000256" key="1">
    <source>
        <dbReference type="SAM" id="Phobius"/>
    </source>
</evidence>
<accession>A0A7Y4P262</accession>
<organism evidence="3 4">
    <name type="scientific">Kribbella sandramycini</name>
    <dbReference type="NCBI Taxonomy" id="60450"/>
    <lineage>
        <taxon>Bacteria</taxon>
        <taxon>Bacillati</taxon>
        <taxon>Actinomycetota</taxon>
        <taxon>Actinomycetes</taxon>
        <taxon>Propionibacteriales</taxon>
        <taxon>Kribbellaceae</taxon>
        <taxon>Kribbella</taxon>
    </lineage>
</organism>
<feature type="transmembrane region" description="Helical" evidence="1">
    <location>
        <begin position="68"/>
        <end position="94"/>
    </location>
</feature>
<evidence type="ECO:0000313" key="4">
    <source>
        <dbReference type="Proteomes" id="UP000534306"/>
    </source>
</evidence>
<evidence type="ECO:0000313" key="3">
    <source>
        <dbReference type="EMBL" id="NOL45002.1"/>
    </source>
</evidence>
<dbReference type="EMBL" id="JACHKF010000001">
    <property type="protein sequence ID" value="MBB6566001.1"/>
    <property type="molecule type" value="Genomic_DNA"/>
</dbReference>
<keyword evidence="1" id="KW-1133">Transmembrane helix</keyword>